<sequence>MSTSCCEPAKCSTSVLATAIPPVGLTSNSHCPNILAHAQSLSGGSAASADDYAGGISTLSIMYTVALAVDTPPQTTSALPTLRLLP</sequence>
<evidence type="ECO:0000313" key="4">
    <source>
        <dbReference type="Proteomes" id="UP000048289"/>
    </source>
</evidence>
<name>A0A654T3T9_MYCTX</name>
<dbReference type="Proteomes" id="UP000048289">
    <property type="component" value="Unassembled WGS sequence"/>
</dbReference>
<proteinExistence type="predicted"/>
<dbReference type="AlphaFoldDB" id="A0A654T3T9"/>
<evidence type="ECO:0000313" key="1">
    <source>
        <dbReference type="EMBL" id="CFE34765.1"/>
    </source>
</evidence>
<dbReference type="Proteomes" id="UP000044938">
    <property type="component" value="Unassembled WGS sequence"/>
</dbReference>
<organism evidence="1 4">
    <name type="scientific">Mycobacterium tuberculosis</name>
    <dbReference type="NCBI Taxonomy" id="1773"/>
    <lineage>
        <taxon>Bacteria</taxon>
        <taxon>Bacillati</taxon>
        <taxon>Actinomycetota</taxon>
        <taxon>Actinomycetes</taxon>
        <taxon>Mycobacteriales</taxon>
        <taxon>Mycobacteriaceae</taxon>
        <taxon>Mycobacterium</taxon>
        <taxon>Mycobacterium tuberculosis complex</taxon>
    </lineage>
</organism>
<dbReference type="EMBL" id="CFOE01000009">
    <property type="protein sequence ID" value="CFE34765.1"/>
    <property type="molecule type" value="Genomic_DNA"/>
</dbReference>
<protein>
    <submittedName>
        <fullName evidence="1">Uncharacterized protein</fullName>
    </submittedName>
</protein>
<evidence type="ECO:0000313" key="3">
    <source>
        <dbReference type="Proteomes" id="UP000044938"/>
    </source>
</evidence>
<accession>A0A654T3T9</accession>
<dbReference type="EMBL" id="CSAJ01001203">
    <property type="protein sequence ID" value="COX72945.1"/>
    <property type="molecule type" value="Genomic_DNA"/>
</dbReference>
<reference evidence="3 4" key="1">
    <citation type="submission" date="2015-03" db="EMBL/GenBank/DDBJ databases">
        <authorList>
            <consortium name="Pathogen Informatics"/>
        </authorList>
    </citation>
    <scope>NUCLEOTIDE SEQUENCE [LARGE SCALE GENOMIC DNA]</scope>
    <source>
        <strain evidence="1 4">G09901357</strain>
        <strain evidence="2 3">M09401471</strain>
    </source>
</reference>
<evidence type="ECO:0000313" key="2">
    <source>
        <dbReference type="EMBL" id="COX72945.1"/>
    </source>
</evidence>
<gene>
    <name evidence="1" type="ORF">ERS007681_00144</name>
    <name evidence="2" type="ORF">ERS007720_04834</name>
</gene>